<dbReference type="GO" id="GO:0004523">
    <property type="term" value="F:RNA-DNA hybrid ribonuclease activity"/>
    <property type="evidence" value="ECO:0007669"/>
    <property type="project" value="UniProtKB-UniRule"/>
</dbReference>
<keyword evidence="8 14" id="KW-0963">Cytoplasm</keyword>
<keyword evidence="13 14" id="KW-0464">Manganese</keyword>
<dbReference type="InterPro" id="IPR024567">
    <property type="entry name" value="RNase_HII/HIII_dom"/>
</dbReference>
<feature type="binding site" evidence="14 15">
    <location>
        <position position="82"/>
    </location>
    <ligand>
        <name>a divalent metal cation</name>
        <dbReference type="ChEBI" id="CHEBI:60240"/>
    </ligand>
</feature>
<dbReference type="InterPro" id="IPR022898">
    <property type="entry name" value="RNase_HII"/>
</dbReference>
<dbReference type="AlphaFoldDB" id="A0A226C194"/>
<feature type="binding site" evidence="14 15">
    <location>
        <position position="178"/>
    </location>
    <ligand>
        <name>a divalent metal cation</name>
        <dbReference type="ChEBI" id="CHEBI:60240"/>
    </ligand>
</feature>
<sequence length="271" mass="30378">MDFCNLEDLSIKKIKEMCMNKPSWELVHAIENDKRKGVQDLKKRLRNRLIAEEKNKAHLESLLSNQLNLARENNAKRVAGIDEVGRGPIAGPVVSCIASLQHDFDFNRIIKLNDSKSLTNNEREKIYNELTSSSGIKYALGTSTPEEIDKLNIQNALVISMTRAYNNLNEEIDLALVDGNFVPPTLDNIGKYVPQGDQKVASIAAASIIAKVYRDRLMDDLHNKYPQYNFKSNKGYGTKEHREAIKAHGPCCVHRKSFLSGIIQEGPSISG</sequence>
<organism evidence="19 20">
    <name type="scientific">Natranaerobius trueperi</name>
    <dbReference type="NCBI Taxonomy" id="759412"/>
    <lineage>
        <taxon>Bacteria</taxon>
        <taxon>Bacillati</taxon>
        <taxon>Bacillota</taxon>
        <taxon>Clostridia</taxon>
        <taxon>Natranaerobiales</taxon>
        <taxon>Natranaerobiaceae</taxon>
        <taxon>Natranaerobius</taxon>
    </lineage>
</organism>
<dbReference type="PANTHER" id="PTHR10954:SF18">
    <property type="entry name" value="RIBONUCLEASE HII"/>
    <property type="match status" value="1"/>
</dbReference>
<evidence type="ECO:0000256" key="16">
    <source>
        <dbReference type="RuleBase" id="RU003515"/>
    </source>
</evidence>
<proteinExistence type="inferred from homology"/>
<keyword evidence="17" id="KW-0175">Coiled coil</keyword>
<dbReference type="GO" id="GO:0005737">
    <property type="term" value="C:cytoplasm"/>
    <property type="evidence" value="ECO:0007669"/>
    <property type="project" value="UniProtKB-SubCell"/>
</dbReference>
<comment type="subcellular location">
    <subcellularLocation>
        <location evidence="4 14">Cytoplasm</location>
    </subcellularLocation>
</comment>
<name>A0A226C194_9FIRM</name>
<keyword evidence="10 14" id="KW-0479">Metal-binding</keyword>
<evidence type="ECO:0000256" key="12">
    <source>
        <dbReference type="ARBA" id="ARBA00022801"/>
    </source>
</evidence>
<comment type="caution">
    <text evidence="19">The sequence shown here is derived from an EMBL/GenBank/DDBJ whole genome shotgun (WGS) entry which is preliminary data.</text>
</comment>
<keyword evidence="12 14" id="KW-0378">Hydrolase</keyword>
<dbReference type="GO" id="GO:0006298">
    <property type="term" value="P:mismatch repair"/>
    <property type="evidence" value="ECO:0007669"/>
    <property type="project" value="TreeGrafter"/>
</dbReference>
<evidence type="ECO:0000256" key="9">
    <source>
        <dbReference type="ARBA" id="ARBA00022722"/>
    </source>
</evidence>
<keyword evidence="9 14" id="KW-0540">Nuclease</keyword>
<dbReference type="InterPro" id="IPR001352">
    <property type="entry name" value="RNase_HII/HIII"/>
</dbReference>
<dbReference type="Pfam" id="PF01351">
    <property type="entry name" value="RNase_HII"/>
    <property type="match status" value="1"/>
</dbReference>
<dbReference type="Proteomes" id="UP000214588">
    <property type="component" value="Unassembled WGS sequence"/>
</dbReference>
<comment type="function">
    <text evidence="3 14 16">Endonuclease that specifically degrades the RNA of RNA-DNA hybrids.</text>
</comment>
<evidence type="ECO:0000256" key="6">
    <source>
        <dbReference type="ARBA" id="ARBA00012180"/>
    </source>
</evidence>
<comment type="catalytic activity">
    <reaction evidence="1 14 15 16">
        <text>Endonucleolytic cleavage to 5'-phosphomonoester.</text>
        <dbReference type="EC" id="3.1.26.4"/>
    </reaction>
</comment>
<comment type="similarity">
    <text evidence="5 14 16">Belongs to the RNase HII family.</text>
</comment>
<evidence type="ECO:0000256" key="1">
    <source>
        <dbReference type="ARBA" id="ARBA00000077"/>
    </source>
</evidence>
<accession>A0A226C194</accession>
<protein>
    <recommendedName>
        <fullName evidence="7 14">Ribonuclease HII</fullName>
        <shortName evidence="14">RNase HII</shortName>
        <ecNumber evidence="6 14">3.1.26.4</ecNumber>
    </recommendedName>
</protein>
<evidence type="ECO:0000256" key="14">
    <source>
        <dbReference type="HAMAP-Rule" id="MF_00052"/>
    </source>
</evidence>
<dbReference type="GO" id="GO:0030145">
    <property type="term" value="F:manganese ion binding"/>
    <property type="evidence" value="ECO:0007669"/>
    <property type="project" value="UniProtKB-UniRule"/>
</dbReference>
<feature type="binding site" evidence="14 15">
    <location>
        <position position="83"/>
    </location>
    <ligand>
        <name>a divalent metal cation</name>
        <dbReference type="ChEBI" id="CHEBI:60240"/>
    </ligand>
</feature>
<dbReference type="EMBL" id="NIQC01000007">
    <property type="protein sequence ID" value="OWZ84209.1"/>
    <property type="molecule type" value="Genomic_DNA"/>
</dbReference>
<dbReference type="InterPro" id="IPR036397">
    <property type="entry name" value="RNaseH_sf"/>
</dbReference>
<dbReference type="EC" id="3.1.26.4" evidence="6 14"/>
<evidence type="ECO:0000259" key="18">
    <source>
        <dbReference type="PROSITE" id="PS51975"/>
    </source>
</evidence>
<evidence type="ECO:0000256" key="3">
    <source>
        <dbReference type="ARBA" id="ARBA00004065"/>
    </source>
</evidence>
<feature type="domain" description="RNase H type-2" evidence="18">
    <location>
        <begin position="76"/>
        <end position="269"/>
    </location>
</feature>
<evidence type="ECO:0000256" key="4">
    <source>
        <dbReference type="ARBA" id="ARBA00004496"/>
    </source>
</evidence>
<evidence type="ECO:0000256" key="5">
    <source>
        <dbReference type="ARBA" id="ARBA00007383"/>
    </source>
</evidence>
<feature type="coiled-coil region" evidence="17">
    <location>
        <begin position="35"/>
        <end position="62"/>
    </location>
</feature>
<evidence type="ECO:0000313" key="20">
    <source>
        <dbReference type="Proteomes" id="UP000214588"/>
    </source>
</evidence>
<evidence type="ECO:0000313" key="19">
    <source>
        <dbReference type="EMBL" id="OWZ84209.1"/>
    </source>
</evidence>
<keyword evidence="11 14" id="KW-0255">Endonuclease</keyword>
<dbReference type="NCBIfam" id="NF000595">
    <property type="entry name" value="PRK00015.1-3"/>
    <property type="match status" value="1"/>
</dbReference>
<evidence type="ECO:0000256" key="17">
    <source>
        <dbReference type="SAM" id="Coils"/>
    </source>
</evidence>
<keyword evidence="20" id="KW-1185">Reference proteome</keyword>
<dbReference type="Gene3D" id="3.30.420.10">
    <property type="entry name" value="Ribonuclease H-like superfamily/Ribonuclease H"/>
    <property type="match status" value="1"/>
</dbReference>
<evidence type="ECO:0000256" key="13">
    <source>
        <dbReference type="ARBA" id="ARBA00023211"/>
    </source>
</evidence>
<dbReference type="SUPFAM" id="SSF53098">
    <property type="entry name" value="Ribonuclease H-like"/>
    <property type="match status" value="1"/>
</dbReference>
<dbReference type="CDD" id="cd07182">
    <property type="entry name" value="RNase_HII_bacteria_HII_like"/>
    <property type="match status" value="1"/>
</dbReference>
<evidence type="ECO:0000256" key="10">
    <source>
        <dbReference type="ARBA" id="ARBA00022723"/>
    </source>
</evidence>
<evidence type="ECO:0000256" key="2">
    <source>
        <dbReference type="ARBA" id="ARBA00001946"/>
    </source>
</evidence>
<dbReference type="GO" id="GO:0032299">
    <property type="term" value="C:ribonuclease H2 complex"/>
    <property type="evidence" value="ECO:0007669"/>
    <property type="project" value="TreeGrafter"/>
</dbReference>
<dbReference type="PROSITE" id="PS51975">
    <property type="entry name" value="RNASE_H_2"/>
    <property type="match status" value="1"/>
</dbReference>
<evidence type="ECO:0000256" key="8">
    <source>
        <dbReference type="ARBA" id="ARBA00022490"/>
    </source>
</evidence>
<evidence type="ECO:0000256" key="7">
    <source>
        <dbReference type="ARBA" id="ARBA00019179"/>
    </source>
</evidence>
<dbReference type="PANTHER" id="PTHR10954">
    <property type="entry name" value="RIBONUCLEASE H2 SUBUNIT A"/>
    <property type="match status" value="1"/>
</dbReference>
<dbReference type="NCBIfam" id="NF000594">
    <property type="entry name" value="PRK00015.1-1"/>
    <property type="match status" value="1"/>
</dbReference>
<dbReference type="GO" id="GO:0003723">
    <property type="term" value="F:RNA binding"/>
    <property type="evidence" value="ECO:0007669"/>
    <property type="project" value="UniProtKB-UniRule"/>
</dbReference>
<evidence type="ECO:0000256" key="11">
    <source>
        <dbReference type="ARBA" id="ARBA00022759"/>
    </source>
</evidence>
<dbReference type="InterPro" id="IPR012337">
    <property type="entry name" value="RNaseH-like_sf"/>
</dbReference>
<reference evidence="19 20" key="1">
    <citation type="submission" date="2017-06" db="EMBL/GenBank/DDBJ databases">
        <title>Draft Genome Sequence of Natranaerobius trueperi halophilic, alkalithermophilic bacteria from soda lakes.</title>
        <authorList>
            <person name="Zhao B."/>
        </authorList>
    </citation>
    <scope>NUCLEOTIDE SEQUENCE [LARGE SCALE GENOMIC DNA]</scope>
    <source>
        <strain evidence="19 20">DSM 18760</strain>
    </source>
</reference>
<dbReference type="GO" id="GO:0043137">
    <property type="term" value="P:DNA replication, removal of RNA primer"/>
    <property type="evidence" value="ECO:0007669"/>
    <property type="project" value="TreeGrafter"/>
</dbReference>
<evidence type="ECO:0000256" key="15">
    <source>
        <dbReference type="PROSITE-ProRule" id="PRU01319"/>
    </source>
</evidence>
<dbReference type="HAMAP" id="MF_00052_B">
    <property type="entry name" value="RNase_HII_B"/>
    <property type="match status" value="1"/>
</dbReference>
<gene>
    <name evidence="14" type="primary">rnhB</name>
    <name evidence="19" type="ORF">CDO51_04885</name>
</gene>
<comment type="cofactor">
    <cofactor evidence="14 15">
        <name>Mn(2+)</name>
        <dbReference type="ChEBI" id="CHEBI:29035"/>
    </cofactor>
    <cofactor evidence="14 15">
        <name>Mg(2+)</name>
        <dbReference type="ChEBI" id="CHEBI:18420"/>
    </cofactor>
    <text evidence="14 15">Manganese or magnesium. Binds 1 divalent metal ion per monomer in the absence of substrate. May bind a second metal ion after substrate binding.</text>
</comment>
<comment type="cofactor">
    <cofactor evidence="2">
        <name>Mg(2+)</name>
        <dbReference type="ChEBI" id="CHEBI:18420"/>
    </cofactor>
</comment>